<keyword evidence="3" id="KW-1185">Reference proteome</keyword>
<dbReference type="RefSeq" id="WP_183511112.1">
    <property type="nucleotide sequence ID" value="NZ_BAABGK010000042.1"/>
</dbReference>
<feature type="transmembrane region" description="Helical" evidence="1">
    <location>
        <begin position="413"/>
        <end position="434"/>
    </location>
</feature>
<feature type="transmembrane region" description="Helical" evidence="1">
    <location>
        <begin position="126"/>
        <end position="146"/>
    </location>
</feature>
<feature type="transmembrane region" description="Helical" evidence="1">
    <location>
        <begin position="271"/>
        <end position="290"/>
    </location>
</feature>
<feature type="transmembrane region" description="Helical" evidence="1">
    <location>
        <begin position="367"/>
        <end position="392"/>
    </location>
</feature>
<feature type="transmembrane region" description="Helical" evidence="1">
    <location>
        <begin position="340"/>
        <end position="361"/>
    </location>
</feature>
<name>A0A839QJC7_9MICC</name>
<dbReference type="EMBL" id="JACHVS010000001">
    <property type="protein sequence ID" value="MBB2995917.1"/>
    <property type="molecule type" value="Genomic_DNA"/>
</dbReference>
<organism evidence="2 3">
    <name type="scientific">Paeniglutamicibacter cryotolerans</name>
    <dbReference type="NCBI Taxonomy" id="670079"/>
    <lineage>
        <taxon>Bacteria</taxon>
        <taxon>Bacillati</taxon>
        <taxon>Actinomycetota</taxon>
        <taxon>Actinomycetes</taxon>
        <taxon>Micrococcales</taxon>
        <taxon>Micrococcaceae</taxon>
        <taxon>Paeniglutamicibacter</taxon>
    </lineage>
</organism>
<accession>A0A839QJC7</accession>
<keyword evidence="1" id="KW-1133">Transmembrane helix</keyword>
<feature type="transmembrane region" description="Helical" evidence="1">
    <location>
        <begin position="197"/>
        <end position="213"/>
    </location>
</feature>
<feature type="transmembrane region" description="Helical" evidence="1">
    <location>
        <begin position="95"/>
        <end position="114"/>
    </location>
</feature>
<reference evidence="2 3" key="1">
    <citation type="submission" date="2020-08" db="EMBL/GenBank/DDBJ databases">
        <title>Sequencing the genomes of 1000 actinobacteria strains.</title>
        <authorList>
            <person name="Klenk H.-P."/>
        </authorList>
    </citation>
    <scope>NUCLEOTIDE SEQUENCE [LARGE SCALE GENOMIC DNA]</scope>
    <source>
        <strain evidence="2 3">DSM 22826</strain>
    </source>
</reference>
<keyword evidence="1" id="KW-0812">Transmembrane</keyword>
<proteinExistence type="predicted"/>
<evidence type="ECO:0000313" key="2">
    <source>
        <dbReference type="EMBL" id="MBB2995917.1"/>
    </source>
</evidence>
<feature type="transmembrane region" description="Helical" evidence="1">
    <location>
        <begin position="219"/>
        <end position="238"/>
    </location>
</feature>
<feature type="transmembrane region" description="Helical" evidence="1">
    <location>
        <begin position="65"/>
        <end position="83"/>
    </location>
</feature>
<keyword evidence="1" id="KW-0472">Membrane</keyword>
<gene>
    <name evidence="2" type="ORF">E9229_002108</name>
</gene>
<evidence type="ECO:0000256" key="1">
    <source>
        <dbReference type="SAM" id="Phobius"/>
    </source>
</evidence>
<feature type="transmembrane region" description="Helical" evidence="1">
    <location>
        <begin position="166"/>
        <end position="185"/>
    </location>
</feature>
<protein>
    <submittedName>
        <fullName evidence="2">Cytochrome c-type biogenesis protein CcmF</fullName>
    </submittedName>
</protein>
<feature type="transmembrane region" description="Helical" evidence="1">
    <location>
        <begin position="310"/>
        <end position="328"/>
    </location>
</feature>
<dbReference type="Proteomes" id="UP000523000">
    <property type="component" value="Unassembled WGS sequence"/>
</dbReference>
<dbReference type="AlphaFoldDB" id="A0A839QJC7"/>
<comment type="caution">
    <text evidence="2">The sequence shown here is derived from an EMBL/GenBank/DDBJ whole genome shotgun (WGS) entry which is preliminary data.</text>
</comment>
<evidence type="ECO:0000313" key="3">
    <source>
        <dbReference type="Proteomes" id="UP000523000"/>
    </source>
</evidence>
<sequence length="447" mass="46259">MSPLERSYRRAMLAYPRSWRRKNGEVMLGTLLDAAEERASDKPAVWELASLLGHGLGERLNRRSALVLSLVALALSVTGSLLYLDPTIEAEALPYFLSISLAPFLLSLAVAGILRELDIVPHLRALAGAALALPAWLLSSLAALSWSIGFEQADQGIPYSPLAEAFVPLFLAAWAFGTSACALVLSAVLRRTGMRRIPRLLIATACGAVIAPIPSYVPLMPFGSAGIALTLLILVLLVKRTPGNAPDAQIHIPLPAVVTPRPAAPWEKARMAGAAWIGTAVGLLAVAYALTGSLWFDSGADSTETMRQGMALGLLAPLPLVLTAGRFLESRRGVSGRLAASPACAAAAALVVAAAASGLPLGDAGQWSLLLASVGIGACAAARTAFVAGIGVPGNRLLLACAFGGGYAVFPGLLVSTAGAFAAPLLGIATLVWLRRNTAPQPVLLRA</sequence>